<feature type="compositionally biased region" description="Polar residues" evidence="1">
    <location>
        <begin position="306"/>
        <end position="324"/>
    </location>
</feature>
<evidence type="ECO:0000313" key="3">
    <source>
        <dbReference type="Proteomes" id="UP000781932"/>
    </source>
</evidence>
<feature type="compositionally biased region" description="Basic and acidic residues" evidence="1">
    <location>
        <begin position="170"/>
        <end position="179"/>
    </location>
</feature>
<dbReference type="EMBL" id="JAATWM020000022">
    <property type="protein sequence ID" value="KAF9875278.1"/>
    <property type="molecule type" value="Genomic_DNA"/>
</dbReference>
<evidence type="ECO:0000313" key="2">
    <source>
        <dbReference type="EMBL" id="KAF9875278.1"/>
    </source>
</evidence>
<feature type="region of interest" description="Disordered" evidence="1">
    <location>
        <begin position="410"/>
        <end position="486"/>
    </location>
</feature>
<dbReference type="OrthoDB" id="4814525at2759"/>
<reference evidence="2" key="2">
    <citation type="submission" date="2020-11" db="EMBL/GenBank/DDBJ databases">
        <title>Whole genome sequencing of Colletotrichum sp.</title>
        <authorList>
            <person name="Li H."/>
        </authorList>
    </citation>
    <scope>NUCLEOTIDE SEQUENCE</scope>
    <source>
        <strain evidence="2">CkLH20</strain>
    </source>
</reference>
<feature type="region of interest" description="Disordered" evidence="1">
    <location>
        <begin position="138"/>
        <end position="179"/>
    </location>
</feature>
<reference evidence="2" key="1">
    <citation type="submission" date="2020-03" db="EMBL/GenBank/DDBJ databases">
        <authorList>
            <person name="He L."/>
        </authorList>
    </citation>
    <scope>NUCLEOTIDE SEQUENCE</scope>
    <source>
        <strain evidence="2">CkLH20</strain>
    </source>
</reference>
<dbReference type="GeneID" id="62162889"/>
<feature type="compositionally biased region" description="Basic and acidic residues" evidence="1">
    <location>
        <begin position="475"/>
        <end position="486"/>
    </location>
</feature>
<feature type="compositionally biased region" description="Low complexity" evidence="1">
    <location>
        <begin position="413"/>
        <end position="426"/>
    </location>
</feature>
<gene>
    <name evidence="2" type="ORF">CkaCkLH20_07098</name>
</gene>
<dbReference type="RefSeq" id="XP_038744739.1">
    <property type="nucleotide sequence ID" value="XM_038889815.1"/>
</dbReference>
<sequence>MADDRGKKADGKGQGKKTDEDLTRDIESAINRVPHGGPQHRALLFLRDINQRCLGGLYIKLATRQQILNDLLNNNIPSDRDMMHGCDRRPYHEWYSAVLLHDVHDDDDIPLYWRESNHVMPFVEHLRDILNGVDKPCPLRKKGKAALKEGKKRKRNMSVEDEEEDEESEDRQNQQDSRRLAAQRTLPAAIMGQHEASTIAHNGTLNRPQLQGTPSSAYHTTMNMPAHVPSAHRSSGSGMSYDSLSTNCMGTMGIASQQSRMPARNAPQLSNPLIFQRSESYLDSTSGSQQTFNHHHHGPQFGFSHQFPTTPGSQDGWNTGNGYSQRSAASNRVYQQYPGAHGAASNATLNQLSRHIHQSLPTANLQRNASTMHHPASLHDGQVTSATQETGQQVYNESGRILTIQEAVPDRGQVPQQPQTSNQQSSAVLPGSTDQNPYGQQPDVYRWRPRYHMPNHGQTDTAATHASRIGHRHSGSREMNDHEASQ</sequence>
<keyword evidence="3" id="KW-1185">Reference proteome</keyword>
<feature type="region of interest" description="Disordered" evidence="1">
    <location>
        <begin position="1"/>
        <end position="22"/>
    </location>
</feature>
<dbReference type="AlphaFoldDB" id="A0A9P6LJ33"/>
<proteinExistence type="predicted"/>
<feature type="region of interest" description="Disordered" evidence="1">
    <location>
        <begin position="284"/>
        <end position="324"/>
    </location>
</feature>
<accession>A0A9P6LJ33</accession>
<name>A0A9P6LJ33_9PEZI</name>
<feature type="compositionally biased region" description="Acidic residues" evidence="1">
    <location>
        <begin position="159"/>
        <end position="169"/>
    </location>
</feature>
<organism evidence="2 3">
    <name type="scientific">Colletotrichum karsti</name>
    <dbReference type="NCBI Taxonomy" id="1095194"/>
    <lineage>
        <taxon>Eukaryota</taxon>
        <taxon>Fungi</taxon>
        <taxon>Dikarya</taxon>
        <taxon>Ascomycota</taxon>
        <taxon>Pezizomycotina</taxon>
        <taxon>Sordariomycetes</taxon>
        <taxon>Hypocreomycetidae</taxon>
        <taxon>Glomerellales</taxon>
        <taxon>Glomerellaceae</taxon>
        <taxon>Colletotrichum</taxon>
        <taxon>Colletotrichum boninense species complex</taxon>
    </lineage>
</organism>
<feature type="compositionally biased region" description="Basic residues" evidence="1">
    <location>
        <begin position="138"/>
        <end position="156"/>
    </location>
</feature>
<dbReference type="Proteomes" id="UP000781932">
    <property type="component" value="Unassembled WGS sequence"/>
</dbReference>
<evidence type="ECO:0000256" key="1">
    <source>
        <dbReference type="SAM" id="MobiDB-lite"/>
    </source>
</evidence>
<comment type="caution">
    <text evidence="2">The sequence shown here is derived from an EMBL/GenBank/DDBJ whole genome shotgun (WGS) entry which is preliminary data.</text>
</comment>
<protein>
    <submittedName>
        <fullName evidence="2">Uncharacterized protein</fullName>
    </submittedName>
</protein>